<protein>
    <submittedName>
        <fullName evidence="2">Uncharacterized protein</fullName>
    </submittedName>
</protein>
<evidence type="ECO:0000256" key="1">
    <source>
        <dbReference type="SAM" id="MobiDB-lite"/>
    </source>
</evidence>
<proteinExistence type="predicted"/>
<organism evidence="2 3">
    <name type="scientific">Xenoophorus captivus</name>
    <dbReference type="NCBI Taxonomy" id="1517983"/>
    <lineage>
        <taxon>Eukaryota</taxon>
        <taxon>Metazoa</taxon>
        <taxon>Chordata</taxon>
        <taxon>Craniata</taxon>
        <taxon>Vertebrata</taxon>
        <taxon>Euteleostomi</taxon>
        <taxon>Actinopterygii</taxon>
        <taxon>Neopterygii</taxon>
        <taxon>Teleostei</taxon>
        <taxon>Neoteleostei</taxon>
        <taxon>Acanthomorphata</taxon>
        <taxon>Ovalentaria</taxon>
        <taxon>Atherinomorphae</taxon>
        <taxon>Cyprinodontiformes</taxon>
        <taxon>Goodeidae</taxon>
        <taxon>Xenoophorus</taxon>
    </lineage>
</organism>
<reference evidence="2 3" key="1">
    <citation type="submission" date="2021-06" db="EMBL/GenBank/DDBJ databases">
        <authorList>
            <person name="Palmer J.M."/>
        </authorList>
    </citation>
    <scope>NUCLEOTIDE SEQUENCE [LARGE SCALE GENOMIC DNA]</scope>
    <source>
        <strain evidence="2 3">XC_2019</strain>
        <tissue evidence="2">Muscle</tissue>
    </source>
</reference>
<sequence length="94" mass="10342">MVRVRGHVWELHHAPFAPPAPHFVPAGFLPMCCFSVCEAVKLTRSADSGPSHPRTGKENEEAVKAGSPLKGPWPPSRRRRNSLCRLICDTNASE</sequence>
<accession>A0ABV0RKR4</accession>
<feature type="region of interest" description="Disordered" evidence="1">
    <location>
        <begin position="44"/>
        <end position="79"/>
    </location>
</feature>
<name>A0ABV0RKR4_9TELE</name>
<gene>
    <name evidence="2" type="ORF">XENOCAPTIV_013706</name>
</gene>
<dbReference type="EMBL" id="JAHRIN010050697">
    <property type="protein sequence ID" value="MEQ2208759.1"/>
    <property type="molecule type" value="Genomic_DNA"/>
</dbReference>
<evidence type="ECO:0000313" key="3">
    <source>
        <dbReference type="Proteomes" id="UP001434883"/>
    </source>
</evidence>
<evidence type="ECO:0000313" key="2">
    <source>
        <dbReference type="EMBL" id="MEQ2208759.1"/>
    </source>
</evidence>
<dbReference type="Proteomes" id="UP001434883">
    <property type="component" value="Unassembled WGS sequence"/>
</dbReference>
<comment type="caution">
    <text evidence="2">The sequence shown here is derived from an EMBL/GenBank/DDBJ whole genome shotgun (WGS) entry which is preliminary data.</text>
</comment>
<keyword evidence="3" id="KW-1185">Reference proteome</keyword>